<dbReference type="Proteomes" id="UP000299084">
    <property type="component" value="Unassembled WGS sequence"/>
</dbReference>
<comment type="caution">
    <text evidence="2">The sequence shown here is derived from an EMBL/GenBank/DDBJ whole genome shotgun (WGS) entry which is preliminary data.</text>
</comment>
<evidence type="ECO:0000256" key="1">
    <source>
        <dbReference type="SAM" id="MobiDB-lite"/>
    </source>
</evidence>
<keyword evidence="3" id="KW-1185">Reference proteome</keyword>
<sequence>MSGARGKATPSASSQAGGGSCVYTSGTGEAYISGLLDEAGSSGRQRWGPWGPRENEEGPWNLTAPWFQRLMRVSDGRTRGQTLFNSPLHRPHPAQAQACGAWVTRPRPLTCHTDVKVVTKLASDVLHQVCGIVEASFLLFPLVTYGVCRVEVTVLGLTQSPGRLSVPSPYPTPRTMSSSEAEPLSKQWEGRQQPARQTLTEYHLGGHCAGSGGQGTVLSIQPGALESPSLLKPRCVQAPSPKPTARSPTPWEPLPPGRIFYSSENHGFPHSRIQLPTLVWPNDSRCQRHNLLFSVLGLMAEPSSLTGSKAGCSQWSIKLGTVRPEGYQALAVVRPELLLRGQEVKRWLHLRVALGTPDPRCLLMLLAGVGPSVLIKDHSRDRRSLWEGKTPESRCQDVFQAQLLGLVQMARDLLPALMAAGHVQDGLQATVIHSGAGDHHGGGHIYEEGPTCPHPVKPAGNFFLKRGSWGRTTICHLLMGSGSQRSITKWQAGPDSRDREGQETQVSFMLPPSPDAAAGSPAEQGRTSRTRIESHASHLFLLPPPPTVRGGKNSRENHLSPDSILRFIFSLTPGWNTSNSPWSSRCHCCCPPSGGWGHHSLWVHSPWPSSCCTGRQAAKSPARQGQVRDDAFPGRKKTGGGNGDDAPAPWLCTPQLPPSALPRSKLCPPQPPPSTETCSFSPGSLRDCYLMQGGTENLALPASEARIPREGQQGPTAGTLGFGRSISASLDSDPRPLGKKRVKSPELELGPEAQGGGGKASRQEGGLRLYWTPQGLGGDEANRCSGSLDHSLKKEQLGLALPGREFMSSSEQGLSGLCLPSGLHGNHRQARRGTMPLGSLLAETRARYSAYGTPVPGTHKVRVCTCVRPDAVRAGIAVLAAQGSSPGARREGRFKGLEPKRRLWPRWLVGRKSSHQVTGAQARSRGTRSPPLSRTGSPKRVFASGLGVAGVGVTIGPRRSRARREVGPASTAPRSQARGPGGWSSTPRSLFPATPCLAITHLRVADDSESAQVAEGRRGQRADTTLAGAWKPRLQHGRAQKSRWKPCLHRHVTRVLAPPVCSHSQSPSPSSRGPRDTAGASHVRRGSWLGGVKEEDGGVQGVPVLLLQRETRTPEELVRSGRSRAEEGAVAKGRREARACGGSGWGPGTAA</sequence>
<feature type="compositionally biased region" description="Basic and acidic residues" evidence="1">
    <location>
        <begin position="1112"/>
        <end position="1138"/>
    </location>
</feature>
<feature type="region of interest" description="Disordered" evidence="1">
    <location>
        <begin position="1058"/>
        <end position="1083"/>
    </location>
</feature>
<feature type="compositionally biased region" description="Low complexity" evidence="1">
    <location>
        <begin position="1058"/>
        <end position="1072"/>
    </location>
</feature>
<reference evidence="2 3" key="1">
    <citation type="journal article" date="2019" name="Mol. Ecol. Resour.">
        <title>Improving Illumina assemblies with Hi-C and long reads: an example with the North African dromedary.</title>
        <authorList>
            <person name="Elbers J.P."/>
            <person name="Rogers M.F."/>
            <person name="Perelman P.L."/>
            <person name="Proskuryakova A.A."/>
            <person name="Serdyukova N.A."/>
            <person name="Johnson W.E."/>
            <person name="Horin P."/>
            <person name="Corander J."/>
            <person name="Murphy D."/>
            <person name="Burger P.A."/>
        </authorList>
    </citation>
    <scope>NUCLEOTIDE SEQUENCE [LARGE SCALE GENOMIC DNA]</scope>
    <source>
        <strain evidence="2">Drom800</strain>
        <tissue evidence="2">Blood</tissue>
    </source>
</reference>
<feature type="region of interest" description="Disordered" evidence="1">
    <location>
        <begin position="161"/>
        <end position="187"/>
    </location>
</feature>
<feature type="region of interest" description="Disordered" evidence="1">
    <location>
        <begin position="1007"/>
        <end position="1044"/>
    </location>
</feature>
<accession>A0A5N4DCC6</accession>
<dbReference type="AlphaFoldDB" id="A0A5N4DCC6"/>
<name>A0A5N4DCC6_CAMDR</name>
<evidence type="ECO:0000313" key="3">
    <source>
        <dbReference type="Proteomes" id="UP000299084"/>
    </source>
</evidence>
<feature type="compositionally biased region" description="Basic residues" evidence="1">
    <location>
        <begin position="1033"/>
        <end position="1044"/>
    </location>
</feature>
<protein>
    <submittedName>
        <fullName evidence="2">Uncharacterized protein</fullName>
    </submittedName>
</protein>
<feature type="region of interest" description="Disordered" evidence="1">
    <location>
        <begin position="486"/>
        <end position="530"/>
    </location>
</feature>
<dbReference type="PROSITE" id="PS51257">
    <property type="entry name" value="PROKAR_LIPOPROTEIN"/>
    <property type="match status" value="1"/>
</dbReference>
<feature type="region of interest" description="Disordered" evidence="1">
    <location>
        <begin position="702"/>
        <end position="765"/>
    </location>
</feature>
<gene>
    <name evidence="2" type="ORF">Cadr_000013231</name>
</gene>
<dbReference type="EMBL" id="JWIN03000013">
    <property type="protein sequence ID" value="KAB1268720.1"/>
    <property type="molecule type" value="Genomic_DNA"/>
</dbReference>
<feature type="region of interest" description="Disordered" evidence="1">
    <location>
        <begin position="614"/>
        <end position="650"/>
    </location>
</feature>
<evidence type="ECO:0000313" key="2">
    <source>
        <dbReference type="EMBL" id="KAB1268720.1"/>
    </source>
</evidence>
<feature type="region of interest" description="Disordered" evidence="1">
    <location>
        <begin position="1112"/>
        <end position="1151"/>
    </location>
</feature>
<organism evidence="2 3">
    <name type="scientific">Camelus dromedarius</name>
    <name type="common">Dromedary</name>
    <name type="synonym">Arabian camel</name>
    <dbReference type="NCBI Taxonomy" id="9838"/>
    <lineage>
        <taxon>Eukaryota</taxon>
        <taxon>Metazoa</taxon>
        <taxon>Chordata</taxon>
        <taxon>Craniata</taxon>
        <taxon>Vertebrata</taxon>
        <taxon>Euteleostomi</taxon>
        <taxon>Mammalia</taxon>
        <taxon>Eutheria</taxon>
        <taxon>Laurasiatheria</taxon>
        <taxon>Artiodactyla</taxon>
        <taxon>Tylopoda</taxon>
        <taxon>Camelidae</taxon>
        <taxon>Camelus</taxon>
    </lineage>
</organism>
<feature type="compositionally biased region" description="Gly residues" evidence="1">
    <location>
        <begin position="1141"/>
        <end position="1151"/>
    </location>
</feature>
<proteinExistence type="predicted"/>
<feature type="region of interest" description="Disordered" evidence="1">
    <location>
        <begin position="909"/>
        <end position="990"/>
    </location>
</feature>